<dbReference type="GO" id="GO:0052655">
    <property type="term" value="F:L-valine-2-oxoglutarate transaminase activity"/>
    <property type="evidence" value="ECO:0007669"/>
    <property type="project" value="RHEA"/>
</dbReference>
<evidence type="ECO:0000256" key="4">
    <source>
        <dbReference type="ARBA" id="ARBA00004931"/>
    </source>
</evidence>
<comment type="caution">
    <text evidence="18">The sequence shown here is derived from an EMBL/GenBank/DDBJ whole genome shotgun (WGS) entry which is preliminary data.</text>
</comment>
<dbReference type="InterPro" id="IPR043131">
    <property type="entry name" value="BCAT-like_N"/>
</dbReference>
<keyword evidence="7 17" id="KW-0032">Aminotransferase</keyword>
<evidence type="ECO:0000256" key="3">
    <source>
        <dbReference type="ARBA" id="ARBA00004824"/>
    </source>
</evidence>
<keyword evidence="10 16" id="KW-0663">Pyridoxal phosphate</keyword>
<evidence type="ECO:0000256" key="5">
    <source>
        <dbReference type="ARBA" id="ARBA00005072"/>
    </source>
</evidence>
<dbReference type="GO" id="GO:0052656">
    <property type="term" value="F:L-isoleucine-2-oxoglutarate transaminase activity"/>
    <property type="evidence" value="ECO:0007669"/>
    <property type="project" value="RHEA"/>
</dbReference>
<gene>
    <name evidence="17" type="primary">ilvE</name>
    <name evidence="18" type="ORF">A3F83_14815</name>
</gene>
<dbReference type="UniPathway" id="UPA00049">
    <property type="reaction ID" value="UER00062"/>
</dbReference>
<evidence type="ECO:0000313" key="19">
    <source>
        <dbReference type="Proteomes" id="UP000179129"/>
    </source>
</evidence>
<proteinExistence type="inferred from homology"/>
<dbReference type="EC" id="2.6.1.42" evidence="17"/>
<dbReference type="InterPro" id="IPR036038">
    <property type="entry name" value="Aminotransferase-like"/>
</dbReference>
<dbReference type="NCBIfam" id="TIGR01122">
    <property type="entry name" value="ilvE_I"/>
    <property type="match status" value="1"/>
</dbReference>
<dbReference type="STRING" id="1817867.A3F83_14815"/>
<dbReference type="InterPro" id="IPR043132">
    <property type="entry name" value="BCAT-like_C"/>
</dbReference>
<dbReference type="Proteomes" id="UP000179129">
    <property type="component" value="Unassembled WGS sequence"/>
</dbReference>
<comment type="catalytic activity">
    <reaction evidence="12 17">
        <text>L-valine + 2-oxoglutarate = 3-methyl-2-oxobutanoate + L-glutamate</text>
        <dbReference type="Rhea" id="RHEA:24813"/>
        <dbReference type="ChEBI" id="CHEBI:11851"/>
        <dbReference type="ChEBI" id="CHEBI:16810"/>
        <dbReference type="ChEBI" id="CHEBI:29985"/>
        <dbReference type="ChEBI" id="CHEBI:57762"/>
        <dbReference type="EC" id="2.6.1.42"/>
    </reaction>
</comment>
<protein>
    <recommendedName>
        <fullName evidence="17">Branched-chain-amino-acid aminotransferase</fullName>
        <shortName evidence="17">BCAT</shortName>
        <ecNumber evidence="17">2.6.1.42</ecNumber>
    </recommendedName>
</protein>
<evidence type="ECO:0000256" key="13">
    <source>
        <dbReference type="ARBA" id="ARBA00048798"/>
    </source>
</evidence>
<evidence type="ECO:0000256" key="6">
    <source>
        <dbReference type="ARBA" id="ARBA00009320"/>
    </source>
</evidence>
<dbReference type="InterPro" id="IPR018300">
    <property type="entry name" value="Aminotrans_IV_CS"/>
</dbReference>
<evidence type="ECO:0000256" key="1">
    <source>
        <dbReference type="ARBA" id="ARBA00001933"/>
    </source>
</evidence>
<comment type="pathway">
    <text evidence="3 17">Amino-acid biosynthesis; L-isoleucine biosynthesis; L-isoleucine from 2-oxobutanoate: step 4/4.</text>
</comment>
<accession>A0A1F5Z2N2</accession>
<dbReference type="UniPathway" id="UPA00048">
    <property type="reaction ID" value="UER00073"/>
</dbReference>
<dbReference type="GO" id="GO:0009097">
    <property type="term" value="P:isoleucine biosynthetic process"/>
    <property type="evidence" value="ECO:0007669"/>
    <property type="project" value="UniProtKB-UniPathway"/>
</dbReference>
<reference evidence="18 19" key="1">
    <citation type="journal article" date="2016" name="Nat. Commun.">
        <title>Thousands of microbial genomes shed light on interconnected biogeochemical processes in an aquifer system.</title>
        <authorList>
            <person name="Anantharaman K."/>
            <person name="Brown C.T."/>
            <person name="Hug L.A."/>
            <person name="Sharon I."/>
            <person name="Castelle C.J."/>
            <person name="Probst A.J."/>
            <person name="Thomas B.C."/>
            <person name="Singh A."/>
            <person name="Wilkins M.J."/>
            <person name="Karaoz U."/>
            <person name="Brodie E.L."/>
            <person name="Williams K.H."/>
            <person name="Hubbard S.S."/>
            <person name="Banfield J.F."/>
        </authorList>
    </citation>
    <scope>NUCLEOTIDE SEQUENCE [LARGE SCALE GENOMIC DNA]</scope>
</reference>
<evidence type="ECO:0000256" key="9">
    <source>
        <dbReference type="ARBA" id="ARBA00022679"/>
    </source>
</evidence>
<comment type="similarity">
    <text evidence="6 15">Belongs to the class-IV pyridoxal-phosphate-dependent aminotransferase family.</text>
</comment>
<comment type="cofactor">
    <cofactor evidence="1 16">
        <name>pyridoxal 5'-phosphate</name>
        <dbReference type="ChEBI" id="CHEBI:597326"/>
    </cofactor>
</comment>
<evidence type="ECO:0000256" key="10">
    <source>
        <dbReference type="ARBA" id="ARBA00022898"/>
    </source>
</evidence>
<name>A0A1F5Z2N2_9BACT</name>
<comment type="catalytic activity">
    <reaction evidence="13 17">
        <text>L-isoleucine + 2-oxoglutarate = (S)-3-methyl-2-oxopentanoate + L-glutamate</text>
        <dbReference type="Rhea" id="RHEA:24801"/>
        <dbReference type="ChEBI" id="CHEBI:16810"/>
        <dbReference type="ChEBI" id="CHEBI:29985"/>
        <dbReference type="ChEBI" id="CHEBI:35146"/>
        <dbReference type="ChEBI" id="CHEBI:58045"/>
        <dbReference type="EC" id="2.6.1.42"/>
    </reaction>
</comment>
<evidence type="ECO:0000313" key="18">
    <source>
        <dbReference type="EMBL" id="OGG06718.1"/>
    </source>
</evidence>
<dbReference type="PROSITE" id="PS00770">
    <property type="entry name" value="AA_TRANSFER_CLASS_4"/>
    <property type="match status" value="1"/>
</dbReference>
<dbReference type="AlphaFoldDB" id="A0A1F5Z2N2"/>
<sequence length="285" mass="31162">MESGVLPAAFLLDSNALYGDGVFEGIRIYEARIFKLEAHLDRLWNSAAYLEIEIPYSRGELTGILKALGCKNEIRGTGYIRLVVTRGRRLDLGINTRKVARATVFIIARTLQLYPKEFYEKGLAVITAKVRRTPAQCVNPNVKTCNYVNNILALIEGNTAEVPEVMMLTTEGRVCECSGENIFIVREGRVLTPPTDNILVGVTRDTILGLCGKLGITAGEASFGPEEVHAADEVFLTGSGAEVAPIVEVDGRRIADGRPGPITRRLLEEFRRAAENPANSTPIFA</sequence>
<keyword evidence="8 17" id="KW-0028">Amino-acid biosynthesis</keyword>
<dbReference type="InterPro" id="IPR005785">
    <property type="entry name" value="B_amino_transI"/>
</dbReference>
<evidence type="ECO:0000256" key="11">
    <source>
        <dbReference type="ARBA" id="ARBA00023304"/>
    </source>
</evidence>
<dbReference type="EMBL" id="MFIX01000008">
    <property type="protein sequence ID" value="OGG06718.1"/>
    <property type="molecule type" value="Genomic_DNA"/>
</dbReference>
<dbReference type="GO" id="GO:0052654">
    <property type="term" value="F:L-leucine-2-oxoglutarate transaminase activity"/>
    <property type="evidence" value="ECO:0007669"/>
    <property type="project" value="RHEA"/>
</dbReference>
<evidence type="ECO:0000256" key="8">
    <source>
        <dbReference type="ARBA" id="ARBA00022605"/>
    </source>
</evidence>
<comment type="pathway">
    <text evidence="4 17">Amino-acid biosynthesis; L-valine biosynthesis; L-valine from pyruvate: step 4/4.</text>
</comment>
<dbReference type="GO" id="GO:0009099">
    <property type="term" value="P:L-valine biosynthetic process"/>
    <property type="evidence" value="ECO:0007669"/>
    <property type="project" value="UniProtKB-UniPathway"/>
</dbReference>
<comment type="pathway">
    <text evidence="5 17">Amino-acid biosynthesis; L-leucine biosynthesis; L-leucine from 3-methyl-2-oxobutanoate: step 4/4.</text>
</comment>
<dbReference type="FunFam" id="3.20.10.10:FF:000002">
    <property type="entry name" value="D-alanine aminotransferase"/>
    <property type="match status" value="1"/>
</dbReference>
<dbReference type="GO" id="GO:0005829">
    <property type="term" value="C:cytosol"/>
    <property type="evidence" value="ECO:0007669"/>
    <property type="project" value="TreeGrafter"/>
</dbReference>
<evidence type="ECO:0000256" key="14">
    <source>
        <dbReference type="ARBA" id="ARBA00049229"/>
    </source>
</evidence>
<dbReference type="GO" id="GO:0009098">
    <property type="term" value="P:L-leucine biosynthetic process"/>
    <property type="evidence" value="ECO:0007669"/>
    <property type="project" value="UniProtKB-UniPathway"/>
</dbReference>
<dbReference type="SUPFAM" id="SSF56752">
    <property type="entry name" value="D-aminoacid aminotransferase-like PLP-dependent enzymes"/>
    <property type="match status" value="1"/>
</dbReference>
<evidence type="ECO:0000256" key="7">
    <source>
        <dbReference type="ARBA" id="ARBA00022576"/>
    </source>
</evidence>
<comment type="catalytic activity">
    <reaction evidence="14 17">
        <text>L-leucine + 2-oxoglutarate = 4-methyl-2-oxopentanoate + L-glutamate</text>
        <dbReference type="Rhea" id="RHEA:18321"/>
        <dbReference type="ChEBI" id="CHEBI:16810"/>
        <dbReference type="ChEBI" id="CHEBI:17865"/>
        <dbReference type="ChEBI" id="CHEBI:29985"/>
        <dbReference type="ChEBI" id="CHEBI:57427"/>
        <dbReference type="EC" id="2.6.1.42"/>
    </reaction>
</comment>
<evidence type="ECO:0000256" key="16">
    <source>
        <dbReference type="RuleBase" id="RU004516"/>
    </source>
</evidence>
<keyword evidence="9 17" id="KW-0808">Transferase</keyword>
<dbReference type="InterPro" id="IPR001544">
    <property type="entry name" value="Aminotrans_IV"/>
</dbReference>
<evidence type="ECO:0000256" key="12">
    <source>
        <dbReference type="ARBA" id="ARBA00048212"/>
    </source>
</evidence>
<organism evidence="18 19">
    <name type="scientific">Candidatus Glassbacteria bacterium RIFCSPLOWO2_12_FULL_58_11</name>
    <dbReference type="NCBI Taxonomy" id="1817867"/>
    <lineage>
        <taxon>Bacteria</taxon>
        <taxon>Candidatus Glassiibacteriota</taxon>
    </lineage>
</organism>
<keyword evidence="11 17" id="KW-0100">Branched-chain amino acid biosynthesis</keyword>
<dbReference type="PANTHER" id="PTHR42743:SF11">
    <property type="entry name" value="AMINODEOXYCHORISMATE LYASE"/>
    <property type="match status" value="1"/>
</dbReference>
<dbReference type="InterPro" id="IPR050571">
    <property type="entry name" value="Class-IV_PLP-Dep_Aminotrnsfr"/>
</dbReference>
<dbReference type="PANTHER" id="PTHR42743">
    <property type="entry name" value="AMINO-ACID AMINOTRANSFERASE"/>
    <property type="match status" value="1"/>
</dbReference>
<comment type="function">
    <text evidence="2 17">Acts on leucine, isoleucine and valine.</text>
</comment>
<dbReference type="Pfam" id="PF01063">
    <property type="entry name" value="Aminotran_4"/>
    <property type="match status" value="1"/>
</dbReference>
<dbReference type="Gene3D" id="3.30.470.10">
    <property type="match status" value="1"/>
</dbReference>
<dbReference type="UniPathway" id="UPA00047">
    <property type="reaction ID" value="UER00058"/>
</dbReference>
<evidence type="ECO:0000256" key="2">
    <source>
        <dbReference type="ARBA" id="ARBA00003109"/>
    </source>
</evidence>
<evidence type="ECO:0000256" key="15">
    <source>
        <dbReference type="RuleBase" id="RU004106"/>
    </source>
</evidence>
<dbReference type="Gene3D" id="3.20.10.10">
    <property type="entry name" value="D-amino Acid Aminotransferase, subunit A, domain 2"/>
    <property type="match status" value="1"/>
</dbReference>
<evidence type="ECO:0000256" key="17">
    <source>
        <dbReference type="RuleBase" id="RU364094"/>
    </source>
</evidence>